<dbReference type="InterPro" id="IPR012471">
    <property type="entry name" value="DUF1690"/>
</dbReference>
<dbReference type="EMBL" id="JAWIZZ010000040">
    <property type="protein sequence ID" value="KAK5780773.1"/>
    <property type="molecule type" value="Genomic_DNA"/>
</dbReference>
<gene>
    <name evidence="2" type="ORF">RI543_001895</name>
</gene>
<feature type="coiled-coil region" evidence="1">
    <location>
        <begin position="88"/>
        <end position="115"/>
    </location>
</feature>
<dbReference type="Proteomes" id="UP001306508">
    <property type="component" value="Unassembled WGS sequence"/>
</dbReference>
<name>A0AAN7WHZ7_9SACH</name>
<reference evidence="3" key="1">
    <citation type="submission" date="2023-07" db="EMBL/GenBank/DDBJ databases">
        <title>A draft genome of Kazachstania heterogenica Y-27499.</title>
        <authorList>
            <person name="Donic C."/>
            <person name="Kralova J.S."/>
            <person name="Fidel L."/>
            <person name="Ben-Dor S."/>
            <person name="Jung S."/>
        </authorList>
    </citation>
    <scope>NUCLEOTIDE SEQUENCE [LARGE SCALE GENOMIC DNA]</scope>
    <source>
        <strain evidence="3">Y27499</strain>
    </source>
</reference>
<dbReference type="Pfam" id="PF07956">
    <property type="entry name" value="DUF1690"/>
    <property type="match status" value="1"/>
</dbReference>
<dbReference type="AlphaFoldDB" id="A0AAN7WHZ7"/>
<evidence type="ECO:0000313" key="3">
    <source>
        <dbReference type="Proteomes" id="UP001306508"/>
    </source>
</evidence>
<evidence type="ECO:0000256" key="1">
    <source>
        <dbReference type="SAM" id="Coils"/>
    </source>
</evidence>
<accession>A0AAN7WHZ7</accession>
<sequence length="152" mass="17515">MGSQPSKQETAVKFSMVGSNLNFSDDVLKRLAQSNETDFSRNEEAERLLEKEVNKRLIQLEKETLKNFEEHLKTSLILSEIEPEPLTSGSLDNKIQKLEEKLKKLQSTQQDVLDDNGKKIREELLNCLIDNKGKPLNCYDYIQQFNKVVNQS</sequence>
<comment type="caution">
    <text evidence="2">The sequence shown here is derived from an EMBL/GenBank/DDBJ whole genome shotgun (WGS) entry which is preliminary data.</text>
</comment>
<evidence type="ECO:0000313" key="2">
    <source>
        <dbReference type="EMBL" id="KAK5780773.1"/>
    </source>
</evidence>
<organism evidence="2 3">
    <name type="scientific">Arxiozyma heterogenica</name>
    <dbReference type="NCBI Taxonomy" id="278026"/>
    <lineage>
        <taxon>Eukaryota</taxon>
        <taxon>Fungi</taxon>
        <taxon>Dikarya</taxon>
        <taxon>Ascomycota</taxon>
        <taxon>Saccharomycotina</taxon>
        <taxon>Saccharomycetes</taxon>
        <taxon>Saccharomycetales</taxon>
        <taxon>Saccharomycetaceae</taxon>
        <taxon>Arxiozyma</taxon>
    </lineage>
</organism>
<proteinExistence type="predicted"/>
<keyword evidence="3" id="KW-1185">Reference proteome</keyword>
<keyword evidence="1" id="KW-0175">Coiled coil</keyword>
<protein>
    <submittedName>
        <fullName evidence="2">Uncharacterized protein</fullName>
    </submittedName>
</protein>